<dbReference type="OrthoDB" id="4570172at2"/>
<sequence>MTALAQPAPGQECGAFDLGCQAGQAVGSAFQGIVAEVAKGAAELVVSSAAWWVETDSVDPLNPAVAAAQGAARDLILVILVGSVLVQSIRLILSRKGEPLIMVATGLIRYAVVSALGLVVLQIALRAGDALATELLDGAASNFALLMQDVLVNGEGDAVFLILLVSLIAAVLSLVQWVLMAMRQAGLLVLAAMLPLAASGSLTRSTRGWLDKLMVWLIAMVVYKPAAAFIYYIGFSYLSSPSATDAGRTSTMITGIMVLLLAVIAMPVLLKFFAWSGTQIGGGGGGGSGFLGAVGAVAMTQGHGRGAVDRAAAMEANGPGSYATVGQHPPLAGAIAPTGAAPTAGGAGAAGAGAAGVAAAGVAAAGTAGAAAVRAVAGGMTGGKDGGGDPQ</sequence>
<keyword evidence="3" id="KW-1185">Reference proteome</keyword>
<dbReference type="RefSeq" id="WP_085914920.1">
    <property type="nucleotide sequence ID" value="NZ_AP018920.1"/>
</dbReference>
<evidence type="ECO:0008006" key="4">
    <source>
        <dbReference type="Google" id="ProtNLM"/>
    </source>
</evidence>
<dbReference type="Proteomes" id="UP000194360">
    <property type="component" value="Unassembled WGS sequence"/>
</dbReference>
<keyword evidence="1" id="KW-1133">Transmembrane helix</keyword>
<dbReference type="Pfam" id="PF19590">
    <property type="entry name" value="TrbL_3"/>
    <property type="match status" value="1"/>
</dbReference>
<gene>
    <name evidence="2" type="ORF">BG845_04763</name>
</gene>
<dbReference type="STRING" id="2074.BG845_04763"/>
<feature type="transmembrane region" description="Helical" evidence="1">
    <location>
        <begin position="75"/>
        <end position="93"/>
    </location>
</feature>
<dbReference type="EMBL" id="MIGB01000030">
    <property type="protein sequence ID" value="OSY37460.1"/>
    <property type="molecule type" value="Genomic_DNA"/>
</dbReference>
<feature type="transmembrane region" description="Helical" evidence="1">
    <location>
        <begin position="185"/>
        <end position="203"/>
    </location>
</feature>
<feature type="transmembrane region" description="Helical" evidence="1">
    <location>
        <begin position="250"/>
        <end position="270"/>
    </location>
</feature>
<keyword evidence="1" id="KW-0472">Membrane</keyword>
<feature type="transmembrane region" description="Helical" evidence="1">
    <location>
        <begin position="100"/>
        <end position="124"/>
    </location>
</feature>
<evidence type="ECO:0000256" key="1">
    <source>
        <dbReference type="SAM" id="Phobius"/>
    </source>
</evidence>
<feature type="transmembrane region" description="Helical" evidence="1">
    <location>
        <begin position="215"/>
        <end position="238"/>
    </location>
</feature>
<organism evidence="2 3">
    <name type="scientific">Pseudonocardia autotrophica</name>
    <name type="common">Amycolata autotrophica</name>
    <name type="synonym">Nocardia autotrophica</name>
    <dbReference type="NCBI Taxonomy" id="2074"/>
    <lineage>
        <taxon>Bacteria</taxon>
        <taxon>Bacillati</taxon>
        <taxon>Actinomycetota</taxon>
        <taxon>Actinomycetes</taxon>
        <taxon>Pseudonocardiales</taxon>
        <taxon>Pseudonocardiaceae</taxon>
        <taxon>Pseudonocardia</taxon>
    </lineage>
</organism>
<keyword evidence="1" id="KW-0812">Transmembrane</keyword>
<evidence type="ECO:0000313" key="2">
    <source>
        <dbReference type="EMBL" id="OSY37460.1"/>
    </source>
</evidence>
<dbReference type="AlphaFoldDB" id="A0A1Y2MQH6"/>
<protein>
    <recommendedName>
        <fullName evidence="4">TrbL/VirB6 plasmid conjugal transfer protein</fullName>
    </recommendedName>
</protein>
<dbReference type="InterPro" id="IPR045782">
    <property type="entry name" value="TrbL_3"/>
</dbReference>
<evidence type="ECO:0000313" key="3">
    <source>
        <dbReference type="Proteomes" id="UP000194360"/>
    </source>
</evidence>
<accession>A0A1Y2MQH6</accession>
<feature type="transmembrane region" description="Helical" evidence="1">
    <location>
        <begin position="159"/>
        <end position="179"/>
    </location>
</feature>
<comment type="caution">
    <text evidence="2">The sequence shown here is derived from an EMBL/GenBank/DDBJ whole genome shotgun (WGS) entry which is preliminary data.</text>
</comment>
<name>A0A1Y2MQH6_PSEAH</name>
<proteinExistence type="predicted"/>
<reference evidence="2 3" key="1">
    <citation type="submission" date="2016-09" db="EMBL/GenBank/DDBJ databases">
        <title>Pseudonocardia autotrophica DSM535, a candidate organism with high potential of specific P450 cytochromes.</title>
        <authorList>
            <person name="Grumaz C."/>
            <person name="Vainshtein Y."/>
            <person name="Kirstahler P."/>
            <person name="Sohn K."/>
        </authorList>
    </citation>
    <scope>NUCLEOTIDE SEQUENCE [LARGE SCALE GENOMIC DNA]</scope>
    <source>
        <strain evidence="2 3">DSM 535</strain>
    </source>
</reference>